<dbReference type="PIRSF" id="PIRSF039073">
    <property type="entry name" value="BRR2"/>
    <property type="match status" value="1"/>
</dbReference>
<dbReference type="SUPFAM" id="SSF46785">
    <property type="entry name" value="Winged helix' DNA-binding domain"/>
    <property type="match status" value="2"/>
</dbReference>
<feature type="compositionally biased region" description="Basic and acidic residues" evidence="9">
    <location>
        <begin position="1"/>
        <end position="10"/>
    </location>
</feature>
<dbReference type="InterPro" id="IPR004179">
    <property type="entry name" value="Sec63-dom"/>
</dbReference>
<dbReference type="FunFam" id="1.10.10.10:FF:000012">
    <property type="entry name" value="U5 small nuclear ribonucleoprotein helicase"/>
    <property type="match status" value="1"/>
</dbReference>
<dbReference type="InterPro" id="IPR036390">
    <property type="entry name" value="WH_DNA-bd_sf"/>
</dbReference>
<dbReference type="Gene3D" id="1.10.150.20">
    <property type="entry name" value="5' to 3' exonuclease, C-terminal subdomain"/>
    <property type="match status" value="2"/>
</dbReference>
<feature type="region of interest" description="Disordered" evidence="9">
    <location>
        <begin position="1"/>
        <end position="79"/>
    </location>
</feature>
<dbReference type="Gene3D" id="2.60.40.150">
    <property type="entry name" value="C2 domain"/>
    <property type="match status" value="2"/>
</dbReference>
<dbReference type="InterPro" id="IPR048863">
    <property type="entry name" value="BRR2_plug"/>
</dbReference>
<dbReference type="Pfam" id="PF00271">
    <property type="entry name" value="Helicase_C"/>
    <property type="match status" value="1"/>
</dbReference>
<feature type="region of interest" description="Disordered" evidence="9">
    <location>
        <begin position="204"/>
        <end position="245"/>
    </location>
</feature>
<dbReference type="CDD" id="cd18795">
    <property type="entry name" value="SF2_C_Ski2"/>
    <property type="match status" value="1"/>
</dbReference>
<dbReference type="Pfam" id="PF21188">
    <property type="entry name" value="BRR2_plug"/>
    <property type="match status" value="1"/>
</dbReference>
<dbReference type="InterPro" id="IPR014001">
    <property type="entry name" value="Helicase_ATP-bd"/>
</dbReference>
<evidence type="ECO:0000256" key="3">
    <source>
        <dbReference type="ARBA" id="ARBA00022741"/>
    </source>
</evidence>
<dbReference type="InterPro" id="IPR050474">
    <property type="entry name" value="Hel308_SKI2-like"/>
</dbReference>
<dbReference type="Gene3D" id="1.10.3380.10">
    <property type="entry name" value="Sec63 N-terminal domain-like domain"/>
    <property type="match status" value="2"/>
</dbReference>
<evidence type="ECO:0000256" key="2">
    <source>
        <dbReference type="ARBA" id="ARBA00012552"/>
    </source>
</evidence>
<evidence type="ECO:0000256" key="1">
    <source>
        <dbReference type="ARBA" id="ARBA00004123"/>
    </source>
</evidence>
<evidence type="ECO:0000256" key="8">
    <source>
        <dbReference type="ARBA" id="ARBA00047984"/>
    </source>
</evidence>
<dbReference type="GO" id="GO:0006397">
    <property type="term" value="P:mRNA processing"/>
    <property type="evidence" value="ECO:0007669"/>
    <property type="project" value="UniProtKB-ARBA"/>
</dbReference>
<keyword evidence="6" id="KW-0067">ATP-binding</keyword>
<dbReference type="Pfam" id="PF23445">
    <property type="entry name" value="WHD_SNRNP200"/>
    <property type="match status" value="2"/>
</dbReference>
<evidence type="ECO:0000256" key="5">
    <source>
        <dbReference type="ARBA" id="ARBA00022806"/>
    </source>
</evidence>
<dbReference type="PANTHER" id="PTHR47961">
    <property type="entry name" value="DNA POLYMERASE THETA, PUTATIVE (AFU_ORTHOLOGUE AFUA_1G05260)-RELATED"/>
    <property type="match status" value="1"/>
</dbReference>
<dbReference type="GO" id="GO:0000712">
    <property type="term" value="P:resolution of meiotic recombination intermediates"/>
    <property type="evidence" value="ECO:0007669"/>
    <property type="project" value="TreeGrafter"/>
</dbReference>
<dbReference type="SUPFAM" id="SSF81296">
    <property type="entry name" value="E set domains"/>
    <property type="match status" value="1"/>
</dbReference>
<dbReference type="InterPro" id="IPR001650">
    <property type="entry name" value="Helicase_C-like"/>
</dbReference>
<dbReference type="InterPro" id="IPR014756">
    <property type="entry name" value="Ig_E-set"/>
</dbReference>
<gene>
    <name evidence="12" type="ORF">ECRASSUSDP1_LOCUS21794</name>
</gene>
<dbReference type="SMART" id="SM00487">
    <property type="entry name" value="DEXDc"/>
    <property type="match status" value="2"/>
</dbReference>
<dbReference type="SMART" id="SM00382">
    <property type="entry name" value="AAA"/>
    <property type="match status" value="2"/>
</dbReference>
<dbReference type="FunFam" id="1.10.10.10:FF:000024">
    <property type="entry name" value="U5 small nuclear ribonucleoprotein helicase"/>
    <property type="match status" value="1"/>
</dbReference>
<reference evidence="12" key="1">
    <citation type="submission" date="2023-07" db="EMBL/GenBank/DDBJ databases">
        <authorList>
            <consortium name="AG Swart"/>
            <person name="Singh M."/>
            <person name="Singh A."/>
            <person name="Seah K."/>
            <person name="Emmerich C."/>
        </authorList>
    </citation>
    <scope>NUCLEOTIDE SEQUENCE</scope>
    <source>
        <strain evidence="12">DP1</strain>
    </source>
</reference>
<keyword evidence="13" id="KW-1185">Reference proteome</keyword>
<dbReference type="InterPro" id="IPR035892">
    <property type="entry name" value="C2_domain_sf"/>
</dbReference>
<accession>A0AAD2D550</accession>
<comment type="catalytic activity">
    <reaction evidence="8">
        <text>ATP + H2O = ADP + phosphate + H(+)</text>
        <dbReference type="Rhea" id="RHEA:13065"/>
        <dbReference type="ChEBI" id="CHEBI:15377"/>
        <dbReference type="ChEBI" id="CHEBI:15378"/>
        <dbReference type="ChEBI" id="CHEBI:30616"/>
        <dbReference type="ChEBI" id="CHEBI:43474"/>
        <dbReference type="ChEBI" id="CHEBI:456216"/>
        <dbReference type="EC" id="3.6.4.13"/>
    </reaction>
</comment>
<dbReference type="GO" id="GO:0003676">
    <property type="term" value="F:nucleic acid binding"/>
    <property type="evidence" value="ECO:0007669"/>
    <property type="project" value="InterPro"/>
</dbReference>
<dbReference type="InterPro" id="IPR057842">
    <property type="entry name" value="WH_MER3"/>
</dbReference>
<dbReference type="SUPFAM" id="SSF158702">
    <property type="entry name" value="Sec63 N-terminal domain-like"/>
    <property type="match status" value="2"/>
</dbReference>
<dbReference type="FunFam" id="1.10.150.20:FF:000013">
    <property type="entry name" value="U5 small nuclear ribonucleoprotein kDa helicase"/>
    <property type="match status" value="1"/>
</dbReference>
<dbReference type="GO" id="GO:0003724">
    <property type="term" value="F:RNA helicase activity"/>
    <property type="evidence" value="ECO:0007669"/>
    <property type="project" value="UniProtKB-EC"/>
</dbReference>
<dbReference type="FunFam" id="1.10.3380.10:FF:000001">
    <property type="entry name" value="U5 small nuclear ribonucleoprotein helicase"/>
    <property type="match status" value="1"/>
</dbReference>
<dbReference type="GO" id="GO:0005524">
    <property type="term" value="F:ATP binding"/>
    <property type="evidence" value="ECO:0007669"/>
    <property type="project" value="UniProtKB-KW"/>
</dbReference>
<keyword evidence="7" id="KW-0539">Nucleus</keyword>
<keyword evidence="3" id="KW-0547">Nucleotide-binding</keyword>
<dbReference type="InterPro" id="IPR027417">
    <property type="entry name" value="P-loop_NTPase"/>
</dbReference>
<dbReference type="EMBL" id="CAMPGE010022311">
    <property type="protein sequence ID" value="CAI2380360.1"/>
    <property type="molecule type" value="Genomic_DNA"/>
</dbReference>
<evidence type="ECO:0000256" key="9">
    <source>
        <dbReference type="SAM" id="MobiDB-lite"/>
    </source>
</evidence>
<evidence type="ECO:0000259" key="11">
    <source>
        <dbReference type="PROSITE" id="PS51194"/>
    </source>
</evidence>
<dbReference type="PROSITE" id="PS51194">
    <property type="entry name" value="HELICASE_CTER"/>
    <property type="match status" value="1"/>
</dbReference>
<dbReference type="Pfam" id="PF00270">
    <property type="entry name" value="DEAD"/>
    <property type="match status" value="2"/>
</dbReference>
<comment type="caution">
    <text evidence="12">The sequence shown here is derived from an EMBL/GenBank/DDBJ whole genome shotgun (WGS) entry which is preliminary data.</text>
</comment>
<dbReference type="PROSITE" id="PS51192">
    <property type="entry name" value="HELICASE_ATP_BIND_1"/>
    <property type="match status" value="2"/>
</dbReference>
<dbReference type="Pfam" id="PF02889">
    <property type="entry name" value="Sec63"/>
    <property type="match status" value="2"/>
</dbReference>
<evidence type="ECO:0000256" key="4">
    <source>
        <dbReference type="ARBA" id="ARBA00022801"/>
    </source>
</evidence>
<evidence type="ECO:0000256" key="7">
    <source>
        <dbReference type="ARBA" id="ARBA00023242"/>
    </source>
</evidence>
<organism evidence="12 13">
    <name type="scientific">Euplotes crassus</name>
    <dbReference type="NCBI Taxonomy" id="5936"/>
    <lineage>
        <taxon>Eukaryota</taxon>
        <taxon>Sar</taxon>
        <taxon>Alveolata</taxon>
        <taxon>Ciliophora</taxon>
        <taxon>Intramacronucleata</taxon>
        <taxon>Spirotrichea</taxon>
        <taxon>Hypotrichia</taxon>
        <taxon>Euplotida</taxon>
        <taxon>Euplotidae</taxon>
        <taxon>Moneuplotes</taxon>
    </lineage>
</organism>
<protein>
    <recommendedName>
        <fullName evidence="2">RNA helicase</fullName>
        <ecNumber evidence="2">3.6.4.13</ecNumber>
    </recommendedName>
</protein>
<evidence type="ECO:0000259" key="10">
    <source>
        <dbReference type="PROSITE" id="PS51192"/>
    </source>
</evidence>
<name>A0AAD2D550_EUPCR</name>
<dbReference type="PANTHER" id="PTHR47961:SF4">
    <property type="entry name" value="ACTIVATING SIGNAL COINTEGRATOR 1 COMPLEX SUBUNIT 3"/>
    <property type="match status" value="1"/>
</dbReference>
<dbReference type="FunFam" id="3.40.50.300:FF:000102">
    <property type="entry name" value="RNA helicase, activating signal cointegrator 1"/>
    <property type="match status" value="1"/>
</dbReference>
<sequence>MTDKYERDRQYQYTANASKVVQRESAGPIQNLPSGESETLRGRKLRPMGDLVSKEENPDLKKMKEKVEEKKKNKKTKKPKIETLTKEVNKDIFNAEIQEELFYRPKKKETRDIYANILKTVQYHVGDQSEQTLMGVADEVLAILKTDNMKDGDRKKEIEVFFQEKVTDQTFNTLTVLASKITDYDPDERLNAGNGEERLEIDVDIEKEGESSSDEDGDMYVKDPEIEEEKIDTGKGKDDDDNMSNEGEKVLQVSKADAKWIETQLQGYIKNQSKAKELFKILDVEKPEECAKRVEEIIKYYDGLKYISSLDISEVEQSKRIQKTKEDLNKNEDCKLVVEGLDGESEQLSFAFKRVLRKLKNQKDIEVFETEGYNIVDEQEIRLDFKDLNVITEESIAKKSRNMLDLDKLKFEEGGHLMSNTKWAPPKGAYKVENKGYEEVYIPAMTHKPSADERLIPITDLPQWTHQSFPSYAKNLNRIQSKVYKSAFKSSDNLLICAPTGAGKTNIAMLTILHTMGMYRRRNGTFNTKAFKIIYIAPMKALVSEVVGNFSNRLHSYGIEVKELTGDAQLTKHQIEETQIIVTTPEKWDIVTRKAGDRAYVELVKLVIIDEIHLLHDSRGPVLESVVARTIRKVEEGSEHVRIVGLSATFPNFKDVAAILRVQPNKGLYHFDNSFRPVPLEQIYVGITEKKGIKRLLLSNEICYEKVMERAGKHPILIFVHSRKETVKTAKMIRDMALNKDELYKLIKDDSATKEILKTEAESCINIDLKDLLQFGIGIHHAGLAKRDRSTVEDLFAGKHIELLVSTATLAWGVNLPAHSVIIKGTQIYNPEKGRWTELSPQDILQMLGRAGRPQYDKTGEGIIITSHQEIQYYLSLNNMKLPIESQFISQLPDQLNAEIVMGTVTNIRDACIWLNYTYLYVRMLQSPQVYGLEEDALEKDPFLLQRRTDLVHTAATLLDRAGLIKYDKRTGTFQSLPIGKVASHYYIKYESMGVYNKHLKPTMGMIDIFRIFSLSNEFAAIPVRENEKIELNKFIEKVPIPVKGSIDESASKINVLLQVYISKFKTEGYDLNADMVYVTQSAGRVMRALFEICLKKGWSQLSQLLMKCCRMVAMRMWPTMTPLRQFGVLREEILRKIEKKEQFSWEHFYNMDPHEIGELLRFQKIGKDIHKLVHQFPRVELKAFVQPITRTCIKVSLEIIPDFEWNPKFHGYAQTFHILVEDVDGDMILHHELFVLKEKDVNNGINHTLSFIVSLSEPLPPVYFVRLISDKWIRCEFLLQVSFRHFILPDKFPPQTEKKDLTPIEISECEWNPAIGFFSERFKTFNPIQTQVFNDFYKSDENIFLGAPTSSGKTAMAELAILRQFRKLTLSEEPDDLASGKIVYVAPLQSIVDIVYEEWTENFAKIIEDISVVKLTGVNTNDIKLLVEGNIIMATAEQWDVISRRWRSRANVRRVSLFIVDELHLIGEHKSQMEVIVSRMRYMAHEINRNIRFIGLASSIANYTVLADWMGATKAFNFMPTARPIPLNIYIQSFDHNIQEVRMLAMGKPVYNAIKKNSEDKPVMVFVPSRQQARLVALDLISSATNDNQKDIFRGEDHDQITKYLKVIKEEILKQALESGVGYLHEGLGKNEIKVVKHLYAFGMIRTLVISHNLCWEVGDLNCFFVVIMDPVEFDYTLNRYVEYPISEILQMIGRAARHDIDTISKCAFMCHTPKKNYFTKFIGEPLPVESNLEEHIHEAINAELAGGNLSSLQDIIDWITWSFMYRRLAQNPNYYNLNGKTGEDINEHLSELIENTVRDLIESKCIEQKDDDTLIIDNLGRIAAYYNIKHTTIQVFDENLSETRKIKGLLGILSCAEEFENLPMRDSDEGQLRALDRYIDYPVDPEDGIYLFPRVKTNILLQCHFERKNLSIDLGLDQKEILEKSLKLVHALVDIIATYSWFTPCLYMMRLSQMIVQGCSAKDSNLYQIPHFDYDLVERCKSSGIEDIGDLLEMEDEPREKLLNLTQKQLKEVAQVCNKIPSYEIEASVLEFDPDSGDVIVNVNIQGDDEAEGEEDEEEEGDSIVYAPRYPKEKLEQWWIIIVDPRDRKLLSIKRTDVKKNHNVKIQFTLSDSGNRDYEAQIICDSYIGCDESVSFSVE</sequence>
<dbReference type="SMART" id="SM00973">
    <property type="entry name" value="Sec63"/>
    <property type="match status" value="2"/>
</dbReference>
<proteinExistence type="predicted"/>
<feature type="domain" description="Helicase ATP-binding" evidence="10">
    <location>
        <begin position="485"/>
        <end position="668"/>
    </location>
</feature>
<dbReference type="InterPro" id="IPR036388">
    <property type="entry name" value="WH-like_DNA-bd_sf"/>
</dbReference>
<keyword evidence="5" id="KW-0347">Helicase</keyword>
<dbReference type="Proteomes" id="UP001295684">
    <property type="component" value="Unassembled WGS sequence"/>
</dbReference>
<dbReference type="SUPFAM" id="SSF52540">
    <property type="entry name" value="P-loop containing nucleoside triphosphate hydrolases"/>
    <property type="match status" value="3"/>
</dbReference>
<dbReference type="EC" id="3.6.4.13" evidence="2"/>
<feature type="domain" description="Helicase ATP-binding" evidence="10">
    <location>
        <begin position="1335"/>
        <end position="1519"/>
    </location>
</feature>
<dbReference type="SMART" id="SM00490">
    <property type="entry name" value="HELICc"/>
    <property type="match status" value="2"/>
</dbReference>
<dbReference type="InterPro" id="IPR011545">
    <property type="entry name" value="DEAD/DEAH_box_helicase_dom"/>
</dbReference>
<evidence type="ECO:0000313" key="12">
    <source>
        <dbReference type="EMBL" id="CAI2380360.1"/>
    </source>
</evidence>
<dbReference type="GO" id="GO:0005634">
    <property type="term" value="C:nucleus"/>
    <property type="evidence" value="ECO:0007669"/>
    <property type="project" value="UniProtKB-SubCell"/>
</dbReference>
<evidence type="ECO:0000313" key="13">
    <source>
        <dbReference type="Proteomes" id="UP001295684"/>
    </source>
</evidence>
<dbReference type="FunFam" id="2.60.40.150:FF:000004">
    <property type="entry name" value="RNA helicase, activating signal cointegrator 1"/>
    <property type="match status" value="1"/>
</dbReference>
<dbReference type="InterPro" id="IPR003593">
    <property type="entry name" value="AAA+_ATPase"/>
</dbReference>
<feature type="compositionally biased region" description="Basic and acidic residues" evidence="9">
    <location>
        <begin position="52"/>
        <end position="71"/>
    </location>
</feature>
<dbReference type="Gene3D" id="1.10.10.10">
    <property type="entry name" value="Winged helix-like DNA-binding domain superfamily/Winged helix DNA-binding domain"/>
    <property type="match status" value="2"/>
</dbReference>
<dbReference type="FunFam" id="1.10.150.20:FF:000004">
    <property type="entry name" value="U5 small nuclear ribonucleoprotein helicase"/>
    <property type="match status" value="1"/>
</dbReference>
<dbReference type="Gene3D" id="3.40.50.300">
    <property type="entry name" value="P-loop containing nucleotide triphosphate hydrolases"/>
    <property type="match status" value="4"/>
</dbReference>
<evidence type="ECO:0000256" key="6">
    <source>
        <dbReference type="ARBA" id="ARBA00022840"/>
    </source>
</evidence>
<dbReference type="FunFam" id="3.40.50.300:FF:000062">
    <property type="entry name" value="U5 small nuclear ribonucleoprotein helicase"/>
    <property type="match status" value="1"/>
</dbReference>
<keyword evidence="4" id="KW-0378">Hydrolase</keyword>
<dbReference type="GO" id="GO:0016787">
    <property type="term" value="F:hydrolase activity"/>
    <property type="evidence" value="ECO:0007669"/>
    <property type="project" value="UniProtKB-KW"/>
</dbReference>
<comment type="subcellular location">
    <subcellularLocation>
        <location evidence="1">Nucleus</location>
    </subcellularLocation>
</comment>
<dbReference type="GO" id="GO:0003678">
    <property type="term" value="F:DNA helicase activity"/>
    <property type="evidence" value="ECO:0007669"/>
    <property type="project" value="TreeGrafter"/>
</dbReference>
<feature type="domain" description="Helicase C-terminal" evidence="11">
    <location>
        <begin position="679"/>
        <end position="900"/>
    </location>
</feature>